<name>M4C0P5_HYAAE</name>
<dbReference type="AlphaFoldDB" id="M4C0P5"/>
<dbReference type="InParanoid" id="M4C0P5"/>
<feature type="compositionally biased region" description="Basic and acidic residues" evidence="1">
    <location>
        <begin position="42"/>
        <end position="55"/>
    </location>
</feature>
<feature type="region of interest" description="Disordered" evidence="1">
    <location>
        <begin position="26"/>
        <end position="55"/>
    </location>
</feature>
<protein>
    <submittedName>
        <fullName evidence="2">Uncharacterized protein</fullName>
    </submittedName>
</protein>
<accession>M4C0P5</accession>
<reference evidence="2" key="2">
    <citation type="submission" date="2015-06" db="UniProtKB">
        <authorList>
            <consortium name="EnsemblProtists"/>
        </authorList>
    </citation>
    <scope>IDENTIFICATION</scope>
    <source>
        <strain evidence="2">Emoy2</strain>
    </source>
</reference>
<evidence type="ECO:0000313" key="3">
    <source>
        <dbReference type="Proteomes" id="UP000011713"/>
    </source>
</evidence>
<dbReference type="HOGENOM" id="CLU_3036474_0_0_1"/>
<dbReference type="EnsemblProtists" id="HpaT812575">
    <property type="protein sequence ID" value="HpaP812575"/>
    <property type="gene ID" value="HpaG812575"/>
</dbReference>
<dbReference type="EMBL" id="JH598078">
    <property type="status" value="NOT_ANNOTATED_CDS"/>
    <property type="molecule type" value="Genomic_DNA"/>
</dbReference>
<evidence type="ECO:0000313" key="2">
    <source>
        <dbReference type="EnsemblProtists" id="HpaP812575"/>
    </source>
</evidence>
<reference evidence="3" key="1">
    <citation type="journal article" date="2010" name="Science">
        <title>Signatures of adaptation to obligate biotrophy in the Hyaloperonospora arabidopsidis genome.</title>
        <authorList>
            <person name="Baxter L."/>
            <person name="Tripathy S."/>
            <person name="Ishaque N."/>
            <person name="Boot N."/>
            <person name="Cabral A."/>
            <person name="Kemen E."/>
            <person name="Thines M."/>
            <person name="Ah-Fong A."/>
            <person name="Anderson R."/>
            <person name="Badejoko W."/>
            <person name="Bittner-Eddy P."/>
            <person name="Boore J.L."/>
            <person name="Chibucos M.C."/>
            <person name="Coates M."/>
            <person name="Dehal P."/>
            <person name="Delehaunty K."/>
            <person name="Dong S."/>
            <person name="Downton P."/>
            <person name="Dumas B."/>
            <person name="Fabro G."/>
            <person name="Fronick C."/>
            <person name="Fuerstenberg S.I."/>
            <person name="Fulton L."/>
            <person name="Gaulin E."/>
            <person name="Govers F."/>
            <person name="Hughes L."/>
            <person name="Humphray S."/>
            <person name="Jiang R.H."/>
            <person name="Judelson H."/>
            <person name="Kamoun S."/>
            <person name="Kyung K."/>
            <person name="Meijer H."/>
            <person name="Minx P."/>
            <person name="Morris P."/>
            <person name="Nelson J."/>
            <person name="Phuntumart V."/>
            <person name="Qutob D."/>
            <person name="Rehmany A."/>
            <person name="Rougon-Cardoso A."/>
            <person name="Ryden P."/>
            <person name="Torto-Alalibo T."/>
            <person name="Studholme D."/>
            <person name="Wang Y."/>
            <person name="Win J."/>
            <person name="Wood J."/>
            <person name="Clifton S.W."/>
            <person name="Rogers J."/>
            <person name="Van den Ackerveken G."/>
            <person name="Jones J.D."/>
            <person name="McDowell J.M."/>
            <person name="Beynon J."/>
            <person name="Tyler B.M."/>
        </authorList>
    </citation>
    <scope>NUCLEOTIDE SEQUENCE [LARGE SCALE GENOMIC DNA]</scope>
    <source>
        <strain evidence="3">Emoy2</strain>
    </source>
</reference>
<proteinExistence type="predicted"/>
<keyword evidence="3" id="KW-1185">Reference proteome</keyword>
<organism evidence="2 3">
    <name type="scientific">Hyaloperonospora arabidopsidis (strain Emoy2)</name>
    <name type="common">Downy mildew agent</name>
    <name type="synonym">Peronospora arabidopsidis</name>
    <dbReference type="NCBI Taxonomy" id="559515"/>
    <lineage>
        <taxon>Eukaryota</taxon>
        <taxon>Sar</taxon>
        <taxon>Stramenopiles</taxon>
        <taxon>Oomycota</taxon>
        <taxon>Peronosporomycetes</taxon>
        <taxon>Peronosporales</taxon>
        <taxon>Peronosporaceae</taxon>
        <taxon>Hyaloperonospora</taxon>
    </lineage>
</organism>
<dbReference type="Proteomes" id="UP000011713">
    <property type="component" value="Unassembled WGS sequence"/>
</dbReference>
<sequence length="55" mass="6076">MNGSLGCLARPKLGDIYFVAGCGDASRTKHHRSSRPVNNGIEKNRPRMTKDHVLI</sequence>
<dbReference type="VEuPathDB" id="FungiDB:HpaG812575"/>
<evidence type="ECO:0000256" key="1">
    <source>
        <dbReference type="SAM" id="MobiDB-lite"/>
    </source>
</evidence>